<protein>
    <submittedName>
        <fullName evidence="1">Uncharacterized protein</fullName>
    </submittedName>
</protein>
<gene>
    <name evidence="1" type="ORF">AVDCRST_MAG68-1920</name>
</gene>
<evidence type="ECO:0000313" key="1">
    <source>
        <dbReference type="EMBL" id="CAA9320271.1"/>
    </source>
</evidence>
<feature type="non-terminal residue" evidence="1">
    <location>
        <position position="40"/>
    </location>
</feature>
<sequence length="40" mass="4064">MAPAGTLAPSRYTRLRVAAALVARAFSASPAKLPDPALLA</sequence>
<reference evidence="1" key="1">
    <citation type="submission" date="2020-02" db="EMBL/GenBank/DDBJ databases">
        <authorList>
            <person name="Meier V. D."/>
        </authorList>
    </citation>
    <scope>NUCLEOTIDE SEQUENCE</scope>
    <source>
        <strain evidence="1">AVDCRST_MAG68</strain>
    </source>
</reference>
<accession>A0A6J4L640</accession>
<name>A0A6J4L640_9BACT</name>
<organism evidence="1">
    <name type="scientific">uncultured Gemmatimonadota bacterium</name>
    <dbReference type="NCBI Taxonomy" id="203437"/>
    <lineage>
        <taxon>Bacteria</taxon>
        <taxon>Pseudomonadati</taxon>
        <taxon>Gemmatimonadota</taxon>
        <taxon>environmental samples</taxon>
    </lineage>
</organism>
<proteinExistence type="predicted"/>
<dbReference type="AlphaFoldDB" id="A0A6J4L640"/>
<dbReference type="EMBL" id="CADCTW010000090">
    <property type="protein sequence ID" value="CAA9320271.1"/>
    <property type="molecule type" value="Genomic_DNA"/>
</dbReference>